<accession>A0A1I5XHC0</accession>
<organism evidence="6 7">
    <name type="scientific">Butyrivibrio proteoclasticus</name>
    <dbReference type="NCBI Taxonomy" id="43305"/>
    <lineage>
        <taxon>Bacteria</taxon>
        <taxon>Bacillati</taxon>
        <taxon>Bacillota</taxon>
        <taxon>Clostridia</taxon>
        <taxon>Lachnospirales</taxon>
        <taxon>Lachnospiraceae</taxon>
        <taxon>Butyrivibrio</taxon>
    </lineage>
</organism>
<dbReference type="Gene3D" id="3.40.50.2300">
    <property type="match status" value="1"/>
</dbReference>
<dbReference type="PROSITE" id="PS50110">
    <property type="entry name" value="RESPONSE_REGULATORY"/>
    <property type="match status" value="1"/>
</dbReference>
<protein>
    <recommendedName>
        <fullName evidence="1">Stage 0 sporulation protein A homolog</fullName>
    </recommendedName>
</protein>
<dbReference type="SMART" id="SM00850">
    <property type="entry name" value="LytTR"/>
    <property type="match status" value="1"/>
</dbReference>
<dbReference type="PANTHER" id="PTHR37299">
    <property type="entry name" value="TRANSCRIPTIONAL REGULATOR-RELATED"/>
    <property type="match status" value="1"/>
</dbReference>
<dbReference type="Pfam" id="PF04397">
    <property type="entry name" value="LytTR"/>
    <property type="match status" value="1"/>
</dbReference>
<dbReference type="Pfam" id="PF00072">
    <property type="entry name" value="Response_reg"/>
    <property type="match status" value="1"/>
</dbReference>
<feature type="modified residue" description="4-aspartylphosphate" evidence="3">
    <location>
        <position position="59"/>
    </location>
</feature>
<dbReference type="OrthoDB" id="9812232at2"/>
<dbReference type="PROSITE" id="PS50930">
    <property type="entry name" value="HTH_LYTTR"/>
    <property type="match status" value="1"/>
</dbReference>
<dbReference type="InterPro" id="IPR046947">
    <property type="entry name" value="LytR-like"/>
</dbReference>
<dbReference type="InterPro" id="IPR001789">
    <property type="entry name" value="Sig_transdc_resp-reg_receiver"/>
</dbReference>
<feature type="domain" description="HTH LytTR-type" evidence="5">
    <location>
        <begin position="130"/>
        <end position="230"/>
    </location>
</feature>
<dbReference type="GO" id="GO:0003677">
    <property type="term" value="F:DNA binding"/>
    <property type="evidence" value="ECO:0007669"/>
    <property type="project" value="InterPro"/>
</dbReference>
<evidence type="ECO:0000259" key="5">
    <source>
        <dbReference type="PROSITE" id="PS50930"/>
    </source>
</evidence>
<name>A0A1I5XHC0_9FIRM</name>
<dbReference type="PANTHER" id="PTHR37299:SF1">
    <property type="entry name" value="STAGE 0 SPORULATION PROTEIN A HOMOLOG"/>
    <property type="match status" value="1"/>
</dbReference>
<gene>
    <name evidence="6" type="ORF">SAMN04487928_13232</name>
</gene>
<dbReference type="SUPFAM" id="SSF52172">
    <property type="entry name" value="CheY-like"/>
    <property type="match status" value="1"/>
</dbReference>
<sequence>MYRVAICDDEKSSAAEAAGLLEKYKRSKPGVEFKLDIFNSSIELLGAMEKESYDIYLLDIYIDKMNGIEIADTIRKSDNSGQIIFMTSSNAFYKDAFRIHAVHYLEKPILEEEFFSAMDRVCVQEEVKFLTVRDSGEISRIPVDEILYIQSEDHYKRIMTEKKSYLVRSTMQMLMDDLGDVPYFYLLGKNVIINLKKILRITKASLVMEDGTEYSVPRGTYRVISELVLQYSF</sequence>
<dbReference type="InterPro" id="IPR011006">
    <property type="entry name" value="CheY-like_superfamily"/>
</dbReference>
<keyword evidence="3" id="KW-0597">Phosphoprotein</keyword>
<evidence type="ECO:0000313" key="6">
    <source>
        <dbReference type="EMBL" id="SFQ31344.1"/>
    </source>
</evidence>
<evidence type="ECO:0000259" key="4">
    <source>
        <dbReference type="PROSITE" id="PS50110"/>
    </source>
</evidence>
<reference evidence="7" key="1">
    <citation type="submission" date="2016-10" db="EMBL/GenBank/DDBJ databases">
        <authorList>
            <person name="Varghese N."/>
            <person name="Submissions S."/>
        </authorList>
    </citation>
    <scope>NUCLEOTIDE SEQUENCE [LARGE SCALE GENOMIC DNA]</scope>
    <source>
        <strain evidence="7">P18</strain>
    </source>
</reference>
<dbReference type="SMART" id="SM00448">
    <property type="entry name" value="REC"/>
    <property type="match status" value="1"/>
</dbReference>
<feature type="domain" description="Response regulatory" evidence="4">
    <location>
        <begin position="3"/>
        <end position="122"/>
    </location>
</feature>
<dbReference type="InterPro" id="IPR007492">
    <property type="entry name" value="LytTR_DNA-bd_dom"/>
</dbReference>
<keyword evidence="7" id="KW-1185">Reference proteome</keyword>
<dbReference type="RefSeq" id="WP_074891123.1">
    <property type="nucleotide sequence ID" value="NZ_FOXO01000032.1"/>
</dbReference>
<evidence type="ECO:0000256" key="3">
    <source>
        <dbReference type="PROSITE-ProRule" id="PRU00169"/>
    </source>
</evidence>
<evidence type="ECO:0000256" key="1">
    <source>
        <dbReference type="ARBA" id="ARBA00018672"/>
    </source>
</evidence>
<dbReference type="EMBL" id="FOXO01000032">
    <property type="protein sequence ID" value="SFQ31344.1"/>
    <property type="molecule type" value="Genomic_DNA"/>
</dbReference>
<evidence type="ECO:0000313" key="7">
    <source>
        <dbReference type="Proteomes" id="UP000182624"/>
    </source>
</evidence>
<dbReference type="Proteomes" id="UP000182624">
    <property type="component" value="Unassembled WGS sequence"/>
</dbReference>
<comment type="function">
    <text evidence="2">May play the central regulatory role in sporulation. It may be an element of the effector pathway responsible for the activation of sporulation genes in response to nutritional stress. Spo0A may act in concert with spo0H (a sigma factor) to control the expression of some genes that are critical to the sporulation process.</text>
</comment>
<dbReference type="AlphaFoldDB" id="A0A1I5XHC0"/>
<dbReference type="GO" id="GO:0000156">
    <property type="term" value="F:phosphorelay response regulator activity"/>
    <property type="evidence" value="ECO:0007669"/>
    <property type="project" value="InterPro"/>
</dbReference>
<dbReference type="Gene3D" id="2.40.50.1020">
    <property type="entry name" value="LytTr DNA-binding domain"/>
    <property type="match status" value="1"/>
</dbReference>
<evidence type="ECO:0000256" key="2">
    <source>
        <dbReference type="ARBA" id="ARBA00024867"/>
    </source>
</evidence>
<proteinExistence type="predicted"/>